<gene>
    <name evidence="1" type="ORF">SARC_06949</name>
</gene>
<organism evidence="1 2">
    <name type="scientific">Sphaeroforma arctica JP610</name>
    <dbReference type="NCBI Taxonomy" id="667725"/>
    <lineage>
        <taxon>Eukaryota</taxon>
        <taxon>Ichthyosporea</taxon>
        <taxon>Ichthyophonida</taxon>
        <taxon>Sphaeroforma</taxon>
    </lineage>
</organism>
<accession>A0A0L0FV27</accession>
<keyword evidence="2" id="KW-1185">Reference proteome</keyword>
<reference evidence="1 2" key="1">
    <citation type="submission" date="2011-02" db="EMBL/GenBank/DDBJ databases">
        <title>The Genome Sequence of Sphaeroforma arctica JP610.</title>
        <authorList>
            <consortium name="The Broad Institute Genome Sequencing Platform"/>
            <person name="Russ C."/>
            <person name="Cuomo C."/>
            <person name="Young S.K."/>
            <person name="Zeng Q."/>
            <person name="Gargeya S."/>
            <person name="Alvarado L."/>
            <person name="Berlin A."/>
            <person name="Chapman S.B."/>
            <person name="Chen Z."/>
            <person name="Freedman E."/>
            <person name="Gellesch M."/>
            <person name="Goldberg J."/>
            <person name="Griggs A."/>
            <person name="Gujja S."/>
            <person name="Heilman E."/>
            <person name="Heiman D."/>
            <person name="Howarth C."/>
            <person name="Mehta T."/>
            <person name="Neiman D."/>
            <person name="Pearson M."/>
            <person name="Roberts A."/>
            <person name="Saif S."/>
            <person name="Shea T."/>
            <person name="Shenoy N."/>
            <person name="Sisk P."/>
            <person name="Stolte C."/>
            <person name="Sykes S."/>
            <person name="White J."/>
            <person name="Yandava C."/>
            <person name="Burger G."/>
            <person name="Gray M.W."/>
            <person name="Holland P.W.H."/>
            <person name="King N."/>
            <person name="Lang F.B.F."/>
            <person name="Roger A.J."/>
            <person name="Ruiz-Trillo I."/>
            <person name="Haas B."/>
            <person name="Nusbaum C."/>
            <person name="Birren B."/>
        </authorList>
    </citation>
    <scope>NUCLEOTIDE SEQUENCE [LARGE SCALE GENOMIC DNA]</scope>
    <source>
        <strain evidence="1 2">JP610</strain>
    </source>
</reference>
<sequence>MPTSENTGDFYVCHFVDVASQYILLYPSKDKSTQTVAEATCPDTWLDEMATKIFVLWGDLRREYGSFWSEQGRSGHNAPSRLCFAKNKYQMLFFLYVEEAENLTMFEHMTYPLIPFGLSTACTTNPSTTEADIEGTKTSTIRKPSKSAQKPESLELYLNKVKAYIDRTQNTPAITPHSSANRMNTADETRFSIDIIHGINRLKDELETPRNETRSDMINKIIAKLEKDLEDRGE</sequence>
<dbReference type="Proteomes" id="UP000054560">
    <property type="component" value="Unassembled WGS sequence"/>
</dbReference>
<dbReference type="GeneID" id="25907453"/>
<name>A0A0L0FV27_9EUKA</name>
<proteinExistence type="predicted"/>
<protein>
    <submittedName>
        <fullName evidence="1">Uncharacterized protein</fullName>
    </submittedName>
</protein>
<evidence type="ECO:0000313" key="2">
    <source>
        <dbReference type="Proteomes" id="UP000054560"/>
    </source>
</evidence>
<dbReference type="AlphaFoldDB" id="A0A0L0FV27"/>
<dbReference type="RefSeq" id="XP_014154602.1">
    <property type="nucleotide sequence ID" value="XM_014299127.1"/>
</dbReference>
<dbReference type="EMBL" id="KQ242118">
    <property type="protein sequence ID" value="KNC80700.1"/>
    <property type="molecule type" value="Genomic_DNA"/>
</dbReference>
<evidence type="ECO:0000313" key="1">
    <source>
        <dbReference type="EMBL" id="KNC80700.1"/>
    </source>
</evidence>